<keyword evidence="3" id="KW-0963">Cytoplasm</keyword>
<evidence type="ECO:0000259" key="10">
    <source>
        <dbReference type="Pfam" id="PF18594"/>
    </source>
</evidence>
<feature type="coiled-coil region" evidence="7">
    <location>
        <begin position="308"/>
        <end position="433"/>
    </location>
</feature>
<dbReference type="Proteomes" id="UP001162480">
    <property type="component" value="Chromosome 7"/>
</dbReference>
<feature type="coiled-coil region" evidence="7">
    <location>
        <begin position="476"/>
        <end position="531"/>
    </location>
</feature>
<feature type="domain" description="Spindle assembly abnormal protein 6 N-terminal" evidence="9">
    <location>
        <begin position="61"/>
        <end position="198"/>
    </location>
</feature>
<evidence type="ECO:0000256" key="7">
    <source>
        <dbReference type="SAM" id="Coils"/>
    </source>
</evidence>
<dbReference type="GO" id="GO:0005813">
    <property type="term" value="C:centrosome"/>
    <property type="evidence" value="ECO:0007669"/>
    <property type="project" value="UniProtKB-SubCell"/>
</dbReference>
<dbReference type="InterPro" id="IPR041513">
    <property type="entry name" value="SAS6_CC"/>
</dbReference>
<evidence type="ECO:0000256" key="6">
    <source>
        <dbReference type="ARBA" id="ARBA00023306"/>
    </source>
</evidence>
<dbReference type="PANTHER" id="PTHR44281:SF2">
    <property type="entry name" value="SPINDLE ASSEMBLY ABNORMAL PROTEIN 6 HOMOLOG"/>
    <property type="match status" value="1"/>
</dbReference>
<comment type="subcellular location">
    <subcellularLocation>
        <location evidence="1">Cytoplasm</location>
        <location evidence="1">Cytoskeleton</location>
        <location evidence="1">Microtubule organizing center</location>
        <location evidence="1">Centrosome</location>
    </subcellularLocation>
</comment>
<evidence type="ECO:0000256" key="8">
    <source>
        <dbReference type="SAM" id="MobiDB-lite"/>
    </source>
</evidence>
<feature type="region of interest" description="Disordered" evidence="8">
    <location>
        <begin position="674"/>
        <end position="705"/>
    </location>
</feature>
<evidence type="ECO:0000256" key="4">
    <source>
        <dbReference type="ARBA" id="ARBA00023054"/>
    </source>
</evidence>
<dbReference type="PANTHER" id="PTHR44281">
    <property type="entry name" value="SPINDLE ASSEMBLY ABNORMAL PROTEIN 6 HOMOLOG"/>
    <property type="match status" value="1"/>
</dbReference>
<dbReference type="GO" id="GO:0005814">
    <property type="term" value="C:centriole"/>
    <property type="evidence" value="ECO:0007669"/>
    <property type="project" value="TreeGrafter"/>
</dbReference>
<dbReference type="CDD" id="cd10142">
    <property type="entry name" value="HD_SAS6_N"/>
    <property type="match status" value="1"/>
</dbReference>
<accession>A0AA36B180</accession>
<feature type="domain" description="SAS-6 coiled-coil" evidence="10">
    <location>
        <begin position="203"/>
        <end position="231"/>
    </location>
</feature>
<evidence type="ECO:0000256" key="2">
    <source>
        <dbReference type="ARBA" id="ARBA00020407"/>
    </source>
</evidence>
<proteinExistence type="predicted"/>
<evidence type="ECO:0000256" key="1">
    <source>
        <dbReference type="ARBA" id="ARBA00004300"/>
    </source>
</evidence>
<organism evidence="11 12">
    <name type="scientific">Octopus vulgaris</name>
    <name type="common">Common octopus</name>
    <dbReference type="NCBI Taxonomy" id="6645"/>
    <lineage>
        <taxon>Eukaryota</taxon>
        <taxon>Metazoa</taxon>
        <taxon>Spiralia</taxon>
        <taxon>Lophotrochozoa</taxon>
        <taxon>Mollusca</taxon>
        <taxon>Cephalopoda</taxon>
        <taxon>Coleoidea</taxon>
        <taxon>Octopodiformes</taxon>
        <taxon>Octopoda</taxon>
        <taxon>Incirrata</taxon>
        <taxon>Octopodidae</taxon>
        <taxon>Octopus</taxon>
    </lineage>
</organism>
<dbReference type="Pfam" id="PF18594">
    <property type="entry name" value="Sas6_CC"/>
    <property type="match status" value="1"/>
</dbReference>
<name>A0AA36B180_OCTVU</name>
<dbReference type="Pfam" id="PF16531">
    <property type="entry name" value="SAS-6_N"/>
    <property type="match status" value="1"/>
</dbReference>
<protein>
    <recommendedName>
        <fullName evidence="2">Spindle assembly abnormal protein 6 homolog</fullName>
    </recommendedName>
</protein>
<dbReference type="InterPro" id="IPR038558">
    <property type="entry name" value="SAS-6_N_sf"/>
</dbReference>
<sequence>MKDALHVELSSAKDECSINFEHNCVVRTQRSIEHPLKHQKQDEDDCDFSLLFRYLAMAEDLFAKKLAVTMRCSDRDERKVYLHFKIEMNHVTDPIQKKELVIRLTDEKDLFFLYTLHLGEEDFQCLKTQQGLLVDFGSFPQKVVELLNLCLLEEDKEVPKFILQLLNQGGVNQIRPIAVLNIVETNPFKHLTHLSLKFLPGQDSDVKKYLADCLKQLKETNELLHQRLEHTSTDLSQRLKQAEEKLSTRTTELESLKTEWTCKINELTANHKEELSLEKEQCFEIKNSCQLKLENERKELEQSHMRIVKQMEAKLFEAESSNKELQDRKYKLESTQRELRSHLNSAEEQLQLGKIEIQNLRKQNVSMDAKLHEQEKLINQQGTRIAVLEQELKDKEQVLAKSSDLLGSEQDQKKRYEEEFELKHREISKLENKVKAISVEVKKGNEIIRKLQSENKNYHAKVKLRSQIASEQEKVISEKDDLIENMQVELKTLKENSSKKEDENEKLKTNLENVTKKLEECNEMLKTNENVIQWLNKQVNEVQLSSSGRTTTTFETSHNSTQSTAGSGAFRNHVAMAAPGFLPSNLNPSSRYPTQDVNNIASQVHLTKSQNISSKPQVQYNGIASRRLNIAQPPQNRVISPIAEDCRPPCQPGALIEESSPILASSREPEKDIIHNGHISSKGNEADPHQNPVKSTVGIPPNKNHSVPSLPIPILTSSRLPAHLNINRPIQPPLASSYFPLKTKPS</sequence>
<reference evidence="11" key="1">
    <citation type="submission" date="2023-08" db="EMBL/GenBank/DDBJ databases">
        <authorList>
            <person name="Alioto T."/>
            <person name="Alioto T."/>
            <person name="Gomez Garrido J."/>
        </authorList>
    </citation>
    <scope>NUCLEOTIDE SEQUENCE</scope>
</reference>
<dbReference type="EMBL" id="OX597820">
    <property type="protein sequence ID" value="CAI9726078.1"/>
    <property type="molecule type" value="Genomic_DNA"/>
</dbReference>
<keyword evidence="6" id="KW-0131">Cell cycle</keyword>
<feature type="coiled-coil region" evidence="7">
    <location>
        <begin position="214"/>
        <end position="259"/>
    </location>
</feature>
<evidence type="ECO:0000256" key="3">
    <source>
        <dbReference type="ARBA" id="ARBA00022490"/>
    </source>
</evidence>
<dbReference type="GO" id="GO:0007099">
    <property type="term" value="P:centriole replication"/>
    <property type="evidence" value="ECO:0007669"/>
    <property type="project" value="TreeGrafter"/>
</dbReference>
<feature type="region of interest" description="Disordered" evidence="8">
    <location>
        <begin position="546"/>
        <end position="566"/>
    </location>
</feature>
<evidence type="ECO:0000313" key="11">
    <source>
        <dbReference type="EMBL" id="CAI9726078.1"/>
    </source>
</evidence>
<gene>
    <name evidence="11" type="ORF">OCTVUL_1B017604</name>
</gene>
<keyword evidence="5" id="KW-0206">Cytoskeleton</keyword>
<evidence type="ECO:0000259" key="9">
    <source>
        <dbReference type="Pfam" id="PF16531"/>
    </source>
</evidence>
<feature type="compositionally biased region" description="Low complexity" evidence="8">
    <location>
        <begin position="550"/>
        <end position="561"/>
    </location>
</feature>
<dbReference type="Gene3D" id="2.170.210.20">
    <property type="entry name" value="Spindle assembly abnormal protein 6, N-terminal domain"/>
    <property type="match status" value="1"/>
</dbReference>
<evidence type="ECO:0000256" key="5">
    <source>
        <dbReference type="ARBA" id="ARBA00023212"/>
    </source>
</evidence>
<dbReference type="AlphaFoldDB" id="A0AA36B180"/>
<keyword evidence="4 7" id="KW-0175">Coiled coil</keyword>
<evidence type="ECO:0000313" key="12">
    <source>
        <dbReference type="Proteomes" id="UP001162480"/>
    </source>
</evidence>
<keyword evidence="12" id="KW-1185">Reference proteome</keyword>
<dbReference type="InterPro" id="IPR032396">
    <property type="entry name" value="SAS-6_N"/>
</dbReference>